<dbReference type="AlphaFoldDB" id="A0AAV1JTT3"/>
<evidence type="ECO:0000313" key="2">
    <source>
        <dbReference type="Proteomes" id="UP001497472"/>
    </source>
</evidence>
<evidence type="ECO:0000313" key="1">
    <source>
        <dbReference type="EMBL" id="CAK1552676.1"/>
    </source>
</evidence>
<accession>A0AAV1JTT3</accession>
<comment type="caution">
    <text evidence="1">The sequence shown here is derived from an EMBL/GenBank/DDBJ whole genome shotgun (WGS) entry which is preliminary data.</text>
</comment>
<evidence type="ECO:0008006" key="3">
    <source>
        <dbReference type="Google" id="ProtNLM"/>
    </source>
</evidence>
<dbReference type="Proteomes" id="UP001497472">
    <property type="component" value="Unassembled WGS sequence"/>
</dbReference>
<dbReference type="EMBL" id="CAVLEF010000156">
    <property type="protein sequence ID" value="CAK1552676.1"/>
    <property type="molecule type" value="Genomic_DNA"/>
</dbReference>
<gene>
    <name evidence="1" type="ORF">LNINA_LOCUS11707</name>
</gene>
<organism evidence="1 2">
    <name type="scientific">Leptosia nina</name>
    <dbReference type="NCBI Taxonomy" id="320188"/>
    <lineage>
        <taxon>Eukaryota</taxon>
        <taxon>Metazoa</taxon>
        <taxon>Ecdysozoa</taxon>
        <taxon>Arthropoda</taxon>
        <taxon>Hexapoda</taxon>
        <taxon>Insecta</taxon>
        <taxon>Pterygota</taxon>
        <taxon>Neoptera</taxon>
        <taxon>Endopterygota</taxon>
        <taxon>Lepidoptera</taxon>
        <taxon>Glossata</taxon>
        <taxon>Ditrysia</taxon>
        <taxon>Papilionoidea</taxon>
        <taxon>Pieridae</taxon>
        <taxon>Pierinae</taxon>
        <taxon>Leptosia</taxon>
    </lineage>
</organism>
<protein>
    <recommendedName>
        <fullName evidence="3">SWIM-type domain-containing protein</fullName>
    </recommendedName>
</protein>
<keyword evidence="2" id="KW-1185">Reference proteome</keyword>
<name>A0AAV1JTT3_9NEOP</name>
<proteinExistence type="predicted"/>
<sequence>MTGAHVQTEAQEDHRVRGARDACTCPPRATWPCQHAAIDRAPARRLATDARTMRAQLQLSPLGRYPRTRPEQTA</sequence>
<reference evidence="1 2" key="1">
    <citation type="submission" date="2023-11" db="EMBL/GenBank/DDBJ databases">
        <authorList>
            <person name="Okamura Y."/>
        </authorList>
    </citation>
    <scope>NUCLEOTIDE SEQUENCE [LARGE SCALE GENOMIC DNA]</scope>
</reference>